<proteinExistence type="predicted"/>
<dbReference type="Proteomes" id="UP000645257">
    <property type="component" value="Unassembled WGS sequence"/>
</dbReference>
<protein>
    <submittedName>
        <fullName evidence="1">Invasion protein OrgA</fullName>
    </submittedName>
</protein>
<gene>
    <name evidence="1" type="primary">orgAa</name>
    <name evidence="1" type="ORF">GCM10011289_29470</name>
</gene>
<dbReference type="AlphaFoldDB" id="A0A918P6S7"/>
<evidence type="ECO:0000313" key="2">
    <source>
        <dbReference type="Proteomes" id="UP000645257"/>
    </source>
</evidence>
<keyword evidence="2" id="KW-1185">Reference proteome</keyword>
<name>A0A918P6S7_9NEIS</name>
<sequence>MCDNASGTVRLQRILFDPLAYIHPSRFDAERVPEEAGIRSAVNDVLIEMYRLPCQVPGLSRQDWSEWFVDHWFALPHVVFLLGCHALRDALPLGGVWRKVPGFARHFAAIPLPAQPAGIRRTVREMDIWRQGALRLRPFCRLLPEALLQRLMIMLPEEAAEFLHSDPEGTRQSRDPVILTLAVQHATRNLYQPCRFRD</sequence>
<dbReference type="EMBL" id="BMYX01000019">
    <property type="protein sequence ID" value="GGY23876.1"/>
    <property type="molecule type" value="Genomic_DNA"/>
</dbReference>
<dbReference type="Pfam" id="PF09482">
    <property type="entry name" value="OrgA_MxiK"/>
    <property type="match status" value="1"/>
</dbReference>
<dbReference type="InterPro" id="IPR013388">
    <property type="entry name" value="T3SS_OrgA/MxiK"/>
</dbReference>
<reference evidence="1" key="2">
    <citation type="submission" date="2020-09" db="EMBL/GenBank/DDBJ databases">
        <authorList>
            <person name="Sun Q."/>
            <person name="Kim S."/>
        </authorList>
    </citation>
    <scope>NUCLEOTIDE SEQUENCE</scope>
    <source>
        <strain evidence="1">KCTC 32182</strain>
    </source>
</reference>
<organism evidence="1 2">
    <name type="scientific">Paludibacterium paludis</name>
    <dbReference type="NCBI Taxonomy" id="1225769"/>
    <lineage>
        <taxon>Bacteria</taxon>
        <taxon>Pseudomonadati</taxon>
        <taxon>Pseudomonadota</taxon>
        <taxon>Betaproteobacteria</taxon>
        <taxon>Neisseriales</taxon>
        <taxon>Chromobacteriaceae</taxon>
        <taxon>Paludibacterium</taxon>
    </lineage>
</organism>
<evidence type="ECO:0000313" key="1">
    <source>
        <dbReference type="EMBL" id="GGY23876.1"/>
    </source>
</evidence>
<comment type="caution">
    <text evidence="1">The sequence shown here is derived from an EMBL/GenBank/DDBJ whole genome shotgun (WGS) entry which is preliminary data.</text>
</comment>
<dbReference type="RefSeq" id="WP_189535688.1">
    <property type="nucleotide sequence ID" value="NZ_BMYX01000019.1"/>
</dbReference>
<accession>A0A918P6S7</accession>
<reference evidence="1" key="1">
    <citation type="journal article" date="2014" name="Int. J. Syst. Evol. Microbiol.">
        <title>Complete genome sequence of Corynebacterium casei LMG S-19264T (=DSM 44701T), isolated from a smear-ripened cheese.</title>
        <authorList>
            <consortium name="US DOE Joint Genome Institute (JGI-PGF)"/>
            <person name="Walter F."/>
            <person name="Albersmeier A."/>
            <person name="Kalinowski J."/>
            <person name="Ruckert C."/>
        </authorList>
    </citation>
    <scope>NUCLEOTIDE SEQUENCE</scope>
    <source>
        <strain evidence="1">KCTC 32182</strain>
    </source>
</reference>